<dbReference type="SUPFAM" id="SSF57701">
    <property type="entry name" value="Zn2/Cys6 DNA-binding domain"/>
    <property type="match status" value="1"/>
</dbReference>
<feature type="region of interest" description="Disordered" evidence="2">
    <location>
        <begin position="54"/>
        <end position="78"/>
    </location>
</feature>
<organism evidence="4 5">
    <name type="scientific">Lojkania enalia</name>
    <dbReference type="NCBI Taxonomy" id="147567"/>
    <lineage>
        <taxon>Eukaryota</taxon>
        <taxon>Fungi</taxon>
        <taxon>Dikarya</taxon>
        <taxon>Ascomycota</taxon>
        <taxon>Pezizomycotina</taxon>
        <taxon>Dothideomycetes</taxon>
        <taxon>Pleosporomycetidae</taxon>
        <taxon>Pleosporales</taxon>
        <taxon>Pleosporales incertae sedis</taxon>
        <taxon>Lojkania</taxon>
    </lineage>
</organism>
<feature type="compositionally biased region" description="Basic and acidic residues" evidence="2">
    <location>
        <begin position="66"/>
        <end position="76"/>
    </location>
</feature>
<feature type="compositionally biased region" description="Basic residues" evidence="2">
    <location>
        <begin position="56"/>
        <end position="65"/>
    </location>
</feature>
<dbReference type="PROSITE" id="PS00463">
    <property type="entry name" value="ZN2_CY6_FUNGAL_1"/>
    <property type="match status" value="1"/>
</dbReference>
<dbReference type="InterPro" id="IPR053178">
    <property type="entry name" value="Osmoadaptation_assoc"/>
</dbReference>
<proteinExistence type="predicted"/>
<gene>
    <name evidence="4" type="ORF">CC78DRAFT_612010</name>
</gene>
<protein>
    <recommendedName>
        <fullName evidence="3">Zn(2)-C6 fungal-type domain-containing protein</fullName>
    </recommendedName>
</protein>
<dbReference type="GO" id="GO:0000981">
    <property type="term" value="F:DNA-binding transcription factor activity, RNA polymerase II-specific"/>
    <property type="evidence" value="ECO:0007669"/>
    <property type="project" value="InterPro"/>
</dbReference>
<dbReference type="OrthoDB" id="3525185at2759"/>
<keyword evidence="5" id="KW-1185">Reference proteome</keyword>
<evidence type="ECO:0000313" key="4">
    <source>
        <dbReference type="EMBL" id="KAF2269638.1"/>
    </source>
</evidence>
<dbReference type="AlphaFoldDB" id="A0A9P4NAK4"/>
<comment type="caution">
    <text evidence="4">The sequence shown here is derived from an EMBL/GenBank/DDBJ whole genome shotgun (WGS) entry which is preliminary data.</text>
</comment>
<dbReference type="InterPro" id="IPR001138">
    <property type="entry name" value="Zn2Cys6_DnaBD"/>
</dbReference>
<dbReference type="GO" id="GO:0008270">
    <property type="term" value="F:zinc ion binding"/>
    <property type="evidence" value="ECO:0007669"/>
    <property type="project" value="InterPro"/>
</dbReference>
<dbReference type="CDD" id="cd00067">
    <property type="entry name" value="GAL4"/>
    <property type="match status" value="1"/>
</dbReference>
<keyword evidence="1" id="KW-0539">Nucleus</keyword>
<evidence type="ECO:0000259" key="3">
    <source>
        <dbReference type="PROSITE" id="PS50048"/>
    </source>
</evidence>
<dbReference type="PANTHER" id="PTHR38111:SF2">
    <property type="entry name" value="FINGER DOMAIN PROTEIN, PUTATIVE (AFU_ORTHOLOGUE AFUA_1G01560)-RELATED"/>
    <property type="match status" value="1"/>
</dbReference>
<dbReference type="Pfam" id="PF00172">
    <property type="entry name" value="Zn_clus"/>
    <property type="match status" value="1"/>
</dbReference>
<dbReference type="PROSITE" id="PS50048">
    <property type="entry name" value="ZN2_CY6_FUNGAL_2"/>
    <property type="match status" value="1"/>
</dbReference>
<evidence type="ECO:0000256" key="1">
    <source>
        <dbReference type="ARBA" id="ARBA00023242"/>
    </source>
</evidence>
<reference evidence="5" key="1">
    <citation type="journal article" date="2020" name="Stud. Mycol.">
        <title>101 Dothideomycetes genomes: A test case for predicting lifestyles and emergence of pathogens.</title>
        <authorList>
            <person name="Haridas S."/>
            <person name="Albert R."/>
            <person name="Binder M."/>
            <person name="Bloem J."/>
            <person name="LaButti K."/>
            <person name="Salamov A."/>
            <person name="Andreopoulos B."/>
            <person name="Baker S."/>
            <person name="Barry K."/>
            <person name="Bills G."/>
            <person name="Bluhm B."/>
            <person name="Cannon C."/>
            <person name="Castanera R."/>
            <person name="Culley D."/>
            <person name="Daum C."/>
            <person name="Ezra D."/>
            <person name="Gonzalez J."/>
            <person name="Henrissat B."/>
            <person name="Kuo A."/>
            <person name="Liang C."/>
            <person name="Lipzen A."/>
            <person name="Lutzoni F."/>
            <person name="Magnuson J."/>
            <person name="Mondo S."/>
            <person name="Nolan M."/>
            <person name="Ohm R."/>
            <person name="Pangilinan J."/>
            <person name="Park H.-J."/>
            <person name="Ramirez L."/>
            <person name="Alfaro M."/>
            <person name="Sun H."/>
            <person name="Tritt A."/>
            <person name="Yoshinaga Y."/>
            <person name="Zwiers L.-H."/>
            <person name="Turgeon B."/>
            <person name="Goodwin S."/>
            <person name="Spatafora J."/>
            <person name="Crous P."/>
            <person name="Grigoriev I."/>
        </authorList>
    </citation>
    <scope>NUCLEOTIDE SEQUENCE [LARGE SCALE GENOMIC DNA]</scope>
    <source>
        <strain evidence="5">CBS 304.66</strain>
    </source>
</reference>
<accession>A0A9P4NAK4</accession>
<dbReference type="SMART" id="SM00066">
    <property type="entry name" value="GAL4"/>
    <property type="match status" value="1"/>
</dbReference>
<evidence type="ECO:0000256" key="2">
    <source>
        <dbReference type="SAM" id="MobiDB-lite"/>
    </source>
</evidence>
<evidence type="ECO:0000313" key="5">
    <source>
        <dbReference type="Proteomes" id="UP000800093"/>
    </source>
</evidence>
<feature type="domain" description="Zn(2)-C6 fungal-type" evidence="3">
    <location>
        <begin position="10"/>
        <end position="39"/>
    </location>
</feature>
<dbReference type="PANTHER" id="PTHR38111">
    <property type="entry name" value="ZN(2)-C6 FUNGAL-TYPE DOMAIN-CONTAINING PROTEIN-RELATED"/>
    <property type="match status" value="1"/>
</dbReference>
<sequence length="540" mass="59895">MRAKAQRSRACNQCRERRVKCDETPEFCQQCRRLGLKCSGPIQGSVIIDMTDKVAKPRQRRKREPKPKVEIPEKSAAEQPTQVKLARIETESRYSLSILPLNLILGGHSAHLGACQQEGDDMIEAVRMHYRLPMLYQPSQADAFDRAFISHYVELNRGVRTHNTETQVVAALPGLHTKATNQALKLSVRAATMAFYAQVHQNTSILADSHRWYTKSLNCQRLALSRLNKNSIPDEEELFVPIILGLYEVYAGTSPASVFQHLTASTRIFQMRGPKNCSSGPAHILLRAIRISDGHKAVIFNQPSILSSSEWMTIPFSTYPKNAHQHLADILLKIPACIALSGINGSLGGVFAQPIPRGTDLTLIGIRSTQLLRDLDDWAEKHPHLCASIPVAQNLNWDMRHSVRDPNPATPTSPASVLPDSLVALTAATYNALRLILTLLHNKVSLPIPSTHKLTNTQVDPSIPNAIATATSYSKAILEIVTCLELVHPIGFDFMRSVFPLVVVAVLGPRIEEQEVAREMLVRWGKNRGLGGLCDKWTNS</sequence>
<dbReference type="Proteomes" id="UP000800093">
    <property type="component" value="Unassembled WGS sequence"/>
</dbReference>
<dbReference type="Gene3D" id="4.10.240.10">
    <property type="entry name" value="Zn(2)-C6 fungal-type DNA-binding domain"/>
    <property type="match status" value="1"/>
</dbReference>
<dbReference type="EMBL" id="ML986581">
    <property type="protein sequence ID" value="KAF2269638.1"/>
    <property type="molecule type" value="Genomic_DNA"/>
</dbReference>
<name>A0A9P4NAK4_9PLEO</name>
<dbReference type="InterPro" id="IPR036864">
    <property type="entry name" value="Zn2-C6_fun-type_DNA-bd_sf"/>
</dbReference>